<name>A0A837D3B2_9PSEU</name>
<dbReference type="InterPro" id="IPR004183">
    <property type="entry name" value="Xdiol_dOase_suB"/>
</dbReference>
<comment type="caution">
    <text evidence="2">The sequence shown here is derived from an EMBL/GenBank/DDBJ whole genome shotgun (WGS) entry which is preliminary data.</text>
</comment>
<evidence type="ECO:0000313" key="2">
    <source>
        <dbReference type="EMBL" id="KHF42299.1"/>
    </source>
</evidence>
<evidence type="ECO:0000313" key="3">
    <source>
        <dbReference type="Proteomes" id="UP000030848"/>
    </source>
</evidence>
<evidence type="ECO:0000259" key="1">
    <source>
        <dbReference type="Pfam" id="PF02900"/>
    </source>
</evidence>
<gene>
    <name evidence="2" type="ORF">MINT15_41050</name>
</gene>
<organism evidence="2 3">
    <name type="scientific">Saccharomonospora viridis</name>
    <dbReference type="NCBI Taxonomy" id="1852"/>
    <lineage>
        <taxon>Bacteria</taxon>
        <taxon>Bacillati</taxon>
        <taxon>Actinomycetota</taxon>
        <taxon>Actinomycetes</taxon>
        <taxon>Pseudonocardiales</taxon>
        <taxon>Pseudonocardiaceae</taxon>
        <taxon>Saccharomonospora</taxon>
    </lineage>
</organism>
<feature type="domain" description="Extradiol ring-cleavage dioxygenase class III enzyme subunit B" evidence="1">
    <location>
        <begin position="127"/>
        <end position="237"/>
    </location>
</feature>
<dbReference type="Proteomes" id="UP000030848">
    <property type="component" value="Unassembled WGS sequence"/>
</dbReference>
<dbReference type="Pfam" id="PF02900">
    <property type="entry name" value="LigB"/>
    <property type="match status" value="1"/>
</dbReference>
<dbReference type="GO" id="GO:0016702">
    <property type="term" value="F:oxidoreductase activity, acting on single donors with incorporation of molecular oxygen, incorporation of two atoms of oxygen"/>
    <property type="evidence" value="ECO:0007669"/>
    <property type="project" value="UniProtKB-ARBA"/>
</dbReference>
<proteinExistence type="predicted"/>
<sequence>MTLPVTSERVISYAVVVPQPPLLVPALVPGAVERTAAVRDATLAAARALAEVSKQWLAVGVGARRATIEPDTQGSFRGFGVDVPVSLSSAPTAAAPRELPLSVLVAGWLREQVGAASVRVELVAEHADVAECVTLGEQLAAAEERALLVLGDGSTRHETAPSGWPDARAEDFDARVRTALAEADHEALLAVDPALAAELQAQGRAAWQVLAGLARTRTGWRGEVLYSDAPFGVAYHVARWVGR</sequence>
<dbReference type="GO" id="GO:0008198">
    <property type="term" value="F:ferrous iron binding"/>
    <property type="evidence" value="ECO:0007669"/>
    <property type="project" value="InterPro"/>
</dbReference>
<accession>A0A837D3B2</accession>
<dbReference type="Gene3D" id="3.40.830.10">
    <property type="entry name" value="LigB-like"/>
    <property type="match status" value="1"/>
</dbReference>
<reference evidence="2 3" key="1">
    <citation type="submission" date="2014-10" db="EMBL/GenBank/DDBJ databases">
        <title>Genome sequence of Micropolyspora internatus JCM3315.</title>
        <authorList>
            <person name="Shin S.-K."/>
            <person name="Yi H."/>
        </authorList>
    </citation>
    <scope>NUCLEOTIDE SEQUENCE [LARGE SCALE GENOMIC DNA]</scope>
    <source>
        <strain evidence="2 3">JCM 3315</strain>
    </source>
</reference>
<dbReference type="AlphaFoldDB" id="A0A837D3B2"/>
<dbReference type="SUPFAM" id="SSF53213">
    <property type="entry name" value="LigB-like"/>
    <property type="match status" value="1"/>
</dbReference>
<protein>
    <recommendedName>
        <fullName evidence="1">Extradiol ring-cleavage dioxygenase class III enzyme subunit B domain-containing protein</fullName>
    </recommendedName>
</protein>
<dbReference type="EMBL" id="JRZE01000008">
    <property type="protein sequence ID" value="KHF42299.1"/>
    <property type="molecule type" value="Genomic_DNA"/>
</dbReference>